<evidence type="ECO:0000256" key="3">
    <source>
        <dbReference type="ARBA" id="ARBA00022989"/>
    </source>
</evidence>
<feature type="transmembrane region" description="Helical" evidence="6">
    <location>
        <begin position="54"/>
        <end position="70"/>
    </location>
</feature>
<proteinExistence type="inferred from homology"/>
<dbReference type="PANTHER" id="PTHR15296">
    <property type="entry name" value="MEMBRANE-ASSOCIATED PROTEIN MAP17"/>
    <property type="match status" value="1"/>
</dbReference>
<dbReference type="InterPro" id="IPR031627">
    <property type="entry name" value="PDZK1IP1/SMIM24"/>
</dbReference>
<evidence type="ECO:0000313" key="8">
    <source>
        <dbReference type="Proteomes" id="UP000824219"/>
    </source>
</evidence>
<evidence type="ECO:0000256" key="2">
    <source>
        <dbReference type="ARBA" id="ARBA00022692"/>
    </source>
</evidence>
<dbReference type="Pfam" id="PF15807">
    <property type="entry name" value="MAP17"/>
    <property type="match status" value="1"/>
</dbReference>
<organism evidence="7 8">
    <name type="scientific">Hemibagrus wyckioides</name>
    <dbReference type="NCBI Taxonomy" id="337641"/>
    <lineage>
        <taxon>Eukaryota</taxon>
        <taxon>Metazoa</taxon>
        <taxon>Chordata</taxon>
        <taxon>Craniata</taxon>
        <taxon>Vertebrata</taxon>
        <taxon>Euteleostomi</taxon>
        <taxon>Actinopterygii</taxon>
        <taxon>Neopterygii</taxon>
        <taxon>Teleostei</taxon>
        <taxon>Ostariophysi</taxon>
        <taxon>Siluriformes</taxon>
        <taxon>Bagridae</taxon>
        <taxon>Hemibagrus</taxon>
    </lineage>
</organism>
<dbReference type="AlphaFoldDB" id="A0A9D3NVC3"/>
<reference evidence="7 8" key="1">
    <citation type="submission" date="2021-06" db="EMBL/GenBank/DDBJ databases">
        <title>Chromosome-level genome assembly of the red-tail catfish (Hemibagrus wyckioides).</title>
        <authorList>
            <person name="Shao F."/>
        </authorList>
    </citation>
    <scope>NUCLEOTIDE SEQUENCE [LARGE SCALE GENOMIC DNA]</scope>
    <source>
        <strain evidence="7">EC202008001</strain>
        <tissue evidence="7">Blood</tissue>
    </source>
</reference>
<keyword evidence="4 6" id="KW-0472">Membrane</keyword>
<comment type="subcellular location">
    <subcellularLocation>
        <location evidence="1">Membrane</location>
        <topology evidence="1">Single-pass membrane protein</topology>
    </subcellularLocation>
</comment>
<dbReference type="OrthoDB" id="9900654at2759"/>
<dbReference type="Proteomes" id="UP000824219">
    <property type="component" value="Linkage Group LG10"/>
</dbReference>
<dbReference type="GO" id="GO:0016020">
    <property type="term" value="C:membrane"/>
    <property type="evidence" value="ECO:0007669"/>
    <property type="project" value="UniProtKB-SubCell"/>
</dbReference>
<evidence type="ECO:0000256" key="1">
    <source>
        <dbReference type="ARBA" id="ARBA00004167"/>
    </source>
</evidence>
<keyword evidence="2 6" id="KW-0812">Transmembrane</keyword>
<keyword evidence="3 6" id="KW-1133">Transmembrane helix</keyword>
<evidence type="ECO:0000313" key="7">
    <source>
        <dbReference type="EMBL" id="KAG7327527.1"/>
    </source>
</evidence>
<accession>A0A9D3NVC3</accession>
<dbReference type="EMBL" id="JAHKSW010000010">
    <property type="protein sequence ID" value="KAG7327527.1"/>
    <property type="molecule type" value="Genomic_DNA"/>
</dbReference>
<gene>
    <name evidence="7" type="ORF">KOW79_009133</name>
</gene>
<sequence length="160" mass="17408">MLMSPLSAEGGGSCCPSAPPPGPPLCSVNQASQMGDSHDTAVVFFQKRSEMGRAVRVLYCLLLTLEVVAAQAESVKRALPNWLTGIIAVAVFLFLVFIAFIVNKAWCKESSQEDKVSVTTNEYAMTNGSNTNLDSVRSDEHYSAYENVIFHKPEETVTVM</sequence>
<evidence type="ECO:0000256" key="4">
    <source>
        <dbReference type="ARBA" id="ARBA00023136"/>
    </source>
</evidence>
<protein>
    <recommendedName>
        <fullName evidence="9">PDZK1-interacting protein 1</fullName>
    </recommendedName>
</protein>
<keyword evidence="8" id="KW-1185">Reference proteome</keyword>
<comment type="caution">
    <text evidence="7">The sequence shown here is derived from an EMBL/GenBank/DDBJ whole genome shotgun (WGS) entry which is preliminary data.</text>
</comment>
<evidence type="ECO:0000256" key="5">
    <source>
        <dbReference type="ARBA" id="ARBA00049650"/>
    </source>
</evidence>
<evidence type="ECO:0000256" key="6">
    <source>
        <dbReference type="SAM" id="Phobius"/>
    </source>
</evidence>
<comment type="similarity">
    <text evidence="5">Belongs to the PDZK1-interacting protein 1/SMIM24 family.</text>
</comment>
<feature type="transmembrane region" description="Helical" evidence="6">
    <location>
        <begin position="82"/>
        <end position="102"/>
    </location>
</feature>
<dbReference type="PANTHER" id="PTHR15296:SF1">
    <property type="entry name" value="PDZK1 INTERACTING PROTEIN 1"/>
    <property type="match status" value="1"/>
</dbReference>
<name>A0A9D3NVC3_9TELE</name>
<evidence type="ECO:0008006" key="9">
    <source>
        <dbReference type="Google" id="ProtNLM"/>
    </source>
</evidence>